<keyword evidence="1" id="KW-0472">Membrane</keyword>
<sequence>MIEPTGSFGRGAPRAPDLRYGEVRVSLVLLALMLVYGAMRSALWARGQWRFFRMRGDLPRAGAPAQAPAHLGGALTQLLTHSHAGRVQLVASARQVAMVLVIDPDVAFGAVRDFRFRFALADAWSAANAWLRVYDGLPEHEQRRLEEYGYTARQFGERRAELGREVRRCVRAPALEPFAVDDVKAVQQLVLALIRDLEACERALLAGAPEHPYRAVG</sequence>
<dbReference type="EMBL" id="JAQNDN010000022">
    <property type="protein sequence ID" value="MDC0673640.1"/>
    <property type="molecule type" value="Genomic_DNA"/>
</dbReference>
<dbReference type="Proteomes" id="UP001217838">
    <property type="component" value="Unassembled WGS sequence"/>
</dbReference>
<accession>A0ABT5BHL5</accession>
<evidence type="ECO:0000256" key="1">
    <source>
        <dbReference type="SAM" id="Phobius"/>
    </source>
</evidence>
<comment type="caution">
    <text evidence="2">The sequence shown here is derived from an EMBL/GenBank/DDBJ whole genome shotgun (WGS) entry which is preliminary data.</text>
</comment>
<keyword evidence="3" id="KW-1185">Reference proteome</keyword>
<evidence type="ECO:0000313" key="3">
    <source>
        <dbReference type="Proteomes" id="UP001217838"/>
    </source>
</evidence>
<protein>
    <submittedName>
        <fullName evidence="2">Uncharacterized protein</fullName>
    </submittedName>
</protein>
<keyword evidence="1" id="KW-1133">Transmembrane helix</keyword>
<proteinExistence type="predicted"/>
<gene>
    <name evidence="2" type="ORF">POL58_38200</name>
</gene>
<name>A0ABT5BHL5_9BACT</name>
<evidence type="ECO:0000313" key="2">
    <source>
        <dbReference type="EMBL" id="MDC0673640.1"/>
    </source>
</evidence>
<keyword evidence="1" id="KW-0812">Transmembrane</keyword>
<feature type="transmembrane region" description="Helical" evidence="1">
    <location>
        <begin position="25"/>
        <end position="45"/>
    </location>
</feature>
<organism evidence="2 3">
    <name type="scientific">Nannocystis radixulma</name>
    <dbReference type="NCBI Taxonomy" id="2995305"/>
    <lineage>
        <taxon>Bacteria</taxon>
        <taxon>Pseudomonadati</taxon>
        <taxon>Myxococcota</taxon>
        <taxon>Polyangia</taxon>
        <taxon>Nannocystales</taxon>
        <taxon>Nannocystaceae</taxon>
        <taxon>Nannocystis</taxon>
    </lineage>
</organism>
<dbReference type="RefSeq" id="WP_272006969.1">
    <property type="nucleotide sequence ID" value="NZ_JAQNDN010000022.1"/>
</dbReference>
<reference evidence="2 3" key="1">
    <citation type="submission" date="2022-11" db="EMBL/GenBank/DDBJ databases">
        <title>Minimal conservation of predation-associated metabolite biosynthetic gene clusters underscores biosynthetic potential of Myxococcota including descriptions for ten novel species: Archangium lansinium sp. nov., Myxococcus landrumus sp. nov., Nannocystis bai.</title>
        <authorList>
            <person name="Ahearne A."/>
            <person name="Stevens C."/>
            <person name="Dowd S."/>
        </authorList>
    </citation>
    <scope>NUCLEOTIDE SEQUENCE [LARGE SCALE GENOMIC DNA]</scope>
    <source>
        <strain evidence="2 3">NCELM</strain>
    </source>
</reference>